<sequence length="940" mass="100297">MEPSPLPQSARSTQSLVVQDFMLSYAVLASVLLLMQWSGTIHAQGDVSLWSSWVPVAVRSPYLAYWMNTTDVPYNATNVDGIVRAPTVWPLFMQGQNVGWVGMIRIDGDGNKTFTWLGNPAQLTGLHRSIVTNMQITPTRTIMNLTAGPLNLTVTFLSPIEPSNPALQSLPFTYLSLDITSNDGQAHAVQVYSDITGEWASGDRSNTIKWTSQTTDTIVYYSVSRQTPQQLSEILGQAEDATIFHATPIVPNQSTCTNIDTTCRSQFQQSGSLGSISAMVGPASISFPYPVFAMAVDLGTISSTSSPVMWAVGAVRDPAIGYTGFGGTEQYCRPYWSSQFKTAVDAVTYFIQDFADASDRATTLDQKILNDAATMSTHYTDLVSLAARQAMGGTELTIGMSGAGSINSNTSGVKMFMKDIVGETLGRVNAVEGLYAAFPFFLYLNATYGGYLLEPVLEFANTSSWTPAYPYAPRDIGANYPNATSTPESHDEGVEQSSNMLIMSLAHARATGDGSLINGYYPLLKLWATYLVNNSLPLTSDQLSIDSPSERNLTNLALKGIIGIKAMSEISAALHIDSDAHLQNVSTALAKQWQSQALSSASQHILASFGDPDTSWSLSYNLFADRLLNTTIVPSSVYQSETSFLKQLIASSSHGLSVDTNLQGQANTVWSLFAAAYVDDPSVAQGLVDQIWGFMSSNSSTSVGIFPTYYNNDTASSIGNINRPDSPLIGGIFAPLSLKVPSIAITVPADNSNSPPPAPSKKSNSVGAIVGGVVGGVSGAAAILLTGLWCYRKRRHTRELAEKDGSLYGEPAPFIYETAPFDLRVGPSAVNVSHMQPAYSKAREASLNTQGHSTLSPSVSAPGPTEATSGVLASNLSGPSETLPGLSSEASSGPASAGVTPLDVQGLRTEMQHLRQAMQSLREVQYEPPPGYESAAMDAP</sequence>
<evidence type="ECO:0000313" key="1">
    <source>
        <dbReference type="EMBL" id="KAJ3555355.1"/>
    </source>
</evidence>
<reference evidence="1" key="1">
    <citation type="submission" date="2022-07" db="EMBL/GenBank/DDBJ databases">
        <title>Genome Sequence of Phlebia brevispora.</title>
        <authorList>
            <person name="Buettner E."/>
        </authorList>
    </citation>
    <scope>NUCLEOTIDE SEQUENCE</scope>
    <source>
        <strain evidence="1">MPL23</strain>
    </source>
</reference>
<keyword evidence="2" id="KW-1185">Reference proteome</keyword>
<accession>A0ACC1T7V3</accession>
<protein>
    <submittedName>
        <fullName evidence="1">Uncharacterized protein</fullName>
    </submittedName>
</protein>
<gene>
    <name evidence="1" type="ORF">NM688_g2626</name>
</gene>
<dbReference type="EMBL" id="JANHOG010000339">
    <property type="protein sequence ID" value="KAJ3555355.1"/>
    <property type="molecule type" value="Genomic_DNA"/>
</dbReference>
<organism evidence="1 2">
    <name type="scientific">Phlebia brevispora</name>
    <dbReference type="NCBI Taxonomy" id="194682"/>
    <lineage>
        <taxon>Eukaryota</taxon>
        <taxon>Fungi</taxon>
        <taxon>Dikarya</taxon>
        <taxon>Basidiomycota</taxon>
        <taxon>Agaricomycotina</taxon>
        <taxon>Agaricomycetes</taxon>
        <taxon>Polyporales</taxon>
        <taxon>Meruliaceae</taxon>
        <taxon>Phlebia</taxon>
    </lineage>
</organism>
<proteinExistence type="predicted"/>
<dbReference type="Proteomes" id="UP001148662">
    <property type="component" value="Unassembled WGS sequence"/>
</dbReference>
<comment type="caution">
    <text evidence="1">The sequence shown here is derived from an EMBL/GenBank/DDBJ whole genome shotgun (WGS) entry which is preliminary data.</text>
</comment>
<name>A0ACC1T7V3_9APHY</name>
<evidence type="ECO:0000313" key="2">
    <source>
        <dbReference type="Proteomes" id="UP001148662"/>
    </source>
</evidence>